<evidence type="ECO:0000313" key="9">
    <source>
        <dbReference type="EMBL" id="QGU06089.1"/>
    </source>
</evidence>
<feature type="domain" description="Aldehyde dehydrogenase" evidence="8">
    <location>
        <begin position="3"/>
        <end position="457"/>
    </location>
</feature>
<dbReference type="FunFam" id="3.40.309.10:FF:000009">
    <property type="entry name" value="Aldehyde dehydrogenase A"/>
    <property type="match status" value="1"/>
</dbReference>
<dbReference type="PANTHER" id="PTHR11699">
    <property type="entry name" value="ALDEHYDE DEHYDROGENASE-RELATED"/>
    <property type="match status" value="1"/>
</dbReference>
<dbReference type="Proteomes" id="UP000424462">
    <property type="component" value="Chromosome"/>
</dbReference>
<feature type="active site" evidence="6">
    <location>
        <position position="231"/>
    </location>
</feature>
<dbReference type="InterPro" id="IPR016161">
    <property type="entry name" value="Ald_DH/histidinol_DH"/>
</dbReference>
<dbReference type="KEGG" id="cok:COCCU_00605"/>
<dbReference type="EC" id="1.2.1.79" evidence="4"/>
<dbReference type="FunFam" id="3.40.605.10:FF:000010">
    <property type="entry name" value="N-succinylglutamate 5-semialdehyde dehydrogenase"/>
    <property type="match status" value="1"/>
</dbReference>
<organism evidence="9 10">
    <name type="scientific">Corynebacterium occultum</name>
    <dbReference type="NCBI Taxonomy" id="2675219"/>
    <lineage>
        <taxon>Bacteria</taxon>
        <taxon>Bacillati</taxon>
        <taxon>Actinomycetota</taxon>
        <taxon>Actinomycetes</taxon>
        <taxon>Mycobacteriales</taxon>
        <taxon>Corynebacteriaceae</taxon>
        <taxon>Corynebacterium</taxon>
    </lineage>
</organism>
<keyword evidence="10" id="KW-1185">Reference proteome</keyword>
<evidence type="ECO:0000256" key="5">
    <source>
        <dbReference type="ARBA" id="ARBA00048559"/>
    </source>
</evidence>
<dbReference type="EMBL" id="CP046455">
    <property type="protein sequence ID" value="QGU06089.1"/>
    <property type="molecule type" value="Genomic_DNA"/>
</dbReference>
<dbReference type="Gene3D" id="3.40.605.10">
    <property type="entry name" value="Aldehyde Dehydrogenase, Chain A, domain 1"/>
    <property type="match status" value="1"/>
</dbReference>
<reference evidence="9 10" key="1">
    <citation type="submission" date="2019-11" db="EMBL/GenBank/DDBJ databases">
        <title>Complete genome sequence of Corynebacterium kalinowskii 1959, a novel Corynebacterium species isolated from soil of a small paddock in Vilsendorf, Germany.</title>
        <authorList>
            <person name="Schaffert L."/>
            <person name="Ruwe M."/>
            <person name="Milse J."/>
            <person name="Hanuschka K."/>
            <person name="Ortseifen V."/>
            <person name="Droste J."/>
            <person name="Brandt D."/>
            <person name="Schlueter L."/>
            <person name="Kutter Y."/>
            <person name="Vinke S."/>
            <person name="Viehoefer P."/>
            <person name="Jacob L."/>
            <person name="Luebke N.-C."/>
            <person name="Schulte-Berndt E."/>
            <person name="Hain C."/>
            <person name="Linder M."/>
            <person name="Schmidt P."/>
            <person name="Wollenschlaeger L."/>
            <person name="Luttermann T."/>
            <person name="Thieme E."/>
            <person name="Hassa J."/>
            <person name="Haak M."/>
            <person name="Wittchen M."/>
            <person name="Mentz A."/>
            <person name="Persicke M."/>
            <person name="Busche T."/>
            <person name="Ruckert C."/>
        </authorList>
    </citation>
    <scope>NUCLEOTIDE SEQUENCE [LARGE SCALE GENOMIC DNA]</scope>
    <source>
        <strain evidence="9 10">2039</strain>
    </source>
</reference>
<gene>
    <name evidence="9" type="primary">gabD1</name>
    <name evidence="9" type="ORF">COCCU_00605</name>
</gene>
<dbReference type="SUPFAM" id="SSF53720">
    <property type="entry name" value="ALDH-like"/>
    <property type="match status" value="1"/>
</dbReference>
<dbReference type="AlphaFoldDB" id="A0A6B8VSP8"/>
<evidence type="ECO:0000256" key="1">
    <source>
        <dbReference type="ARBA" id="ARBA00009986"/>
    </source>
</evidence>
<dbReference type="PROSITE" id="PS00687">
    <property type="entry name" value="ALDEHYDE_DEHYDR_GLU"/>
    <property type="match status" value="1"/>
</dbReference>
<sequence length="492" mass="52860">MNSITVTSPSDGRILGTVPAHTATDTSRAFERARRAQKQWAHTPVKERREIMLSLHDLVLHRQEQILDTIQDESGKNRASAFDEVMDVAVTARHYAYATAALLHPDRVKGALPLLTSVEVQHSPKGVVGIIAPWNYPLVMAVSDAIPAILAGNTVVLKPDDKTPLSALLAAELLAEAGLPQDVFQVVTGTAEEVGQQIVAECDYLMFTGSTKTGRLLASQAGERLIDFSAELGGKNPLIIAADADLNKVVPGAITACFSNSGQLCISIERIYVHRNLAAEFSARFQAATKVLRVGAGREWTVEMGSLISEEQLARVQSFVDDAVARGATILSGGHALPELGPCFFAPTILSDVPEDAELFREEAFGPVAAIEIVDSHEEAIRRANDSDYGLNASVWAKPATGRKIAAQLEFGTVNINEGFAAAWGSLDAPMGGWKASGVGRRHADEGLLKYTESRTVALQRGLSIAGPSKLSRERYARTLSTALRLGKRVLR</sequence>
<protein>
    <recommendedName>
        <fullName evidence="4">succinate-semialdehyde dehydrogenase (NADP(+))</fullName>
        <ecNumber evidence="4">1.2.1.79</ecNumber>
    </recommendedName>
</protein>
<comment type="catalytic activity">
    <reaction evidence="5">
        <text>succinate semialdehyde + NADP(+) + H2O = succinate + NADPH + 2 H(+)</text>
        <dbReference type="Rhea" id="RHEA:13213"/>
        <dbReference type="ChEBI" id="CHEBI:15377"/>
        <dbReference type="ChEBI" id="CHEBI:15378"/>
        <dbReference type="ChEBI" id="CHEBI:30031"/>
        <dbReference type="ChEBI" id="CHEBI:57706"/>
        <dbReference type="ChEBI" id="CHEBI:57783"/>
        <dbReference type="ChEBI" id="CHEBI:58349"/>
        <dbReference type="EC" id="1.2.1.79"/>
    </reaction>
</comment>
<comment type="similarity">
    <text evidence="1 7">Belongs to the aldehyde dehydrogenase family.</text>
</comment>
<dbReference type="InterPro" id="IPR029510">
    <property type="entry name" value="Ald_DH_CS_GLU"/>
</dbReference>
<name>A0A6B8VSP8_9CORY</name>
<evidence type="ECO:0000313" key="10">
    <source>
        <dbReference type="Proteomes" id="UP000424462"/>
    </source>
</evidence>
<accession>A0A6B8VSP8</accession>
<dbReference type="Pfam" id="PF00171">
    <property type="entry name" value="Aldedh"/>
    <property type="match status" value="1"/>
</dbReference>
<evidence type="ECO:0000256" key="4">
    <source>
        <dbReference type="ARBA" id="ARBA00039122"/>
    </source>
</evidence>
<keyword evidence="2" id="KW-0521">NADP</keyword>
<dbReference type="NCBIfam" id="NF006916">
    <property type="entry name" value="PRK09407.1"/>
    <property type="match status" value="1"/>
</dbReference>
<dbReference type="GO" id="GO:0036243">
    <property type="term" value="F:succinate-semialdehyde dehydrogenase (NADP+) activity"/>
    <property type="evidence" value="ECO:0007669"/>
    <property type="project" value="UniProtKB-EC"/>
</dbReference>
<evidence type="ECO:0000259" key="8">
    <source>
        <dbReference type="Pfam" id="PF00171"/>
    </source>
</evidence>
<evidence type="ECO:0000256" key="3">
    <source>
        <dbReference type="ARBA" id="ARBA00023002"/>
    </source>
</evidence>
<keyword evidence="3 7" id="KW-0560">Oxidoreductase</keyword>
<dbReference type="Gene3D" id="3.40.309.10">
    <property type="entry name" value="Aldehyde Dehydrogenase, Chain A, domain 2"/>
    <property type="match status" value="1"/>
</dbReference>
<evidence type="ECO:0000256" key="2">
    <source>
        <dbReference type="ARBA" id="ARBA00022857"/>
    </source>
</evidence>
<dbReference type="InterPro" id="IPR016162">
    <property type="entry name" value="Ald_DH_N"/>
</dbReference>
<evidence type="ECO:0000256" key="6">
    <source>
        <dbReference type="PROSITE-ProRule" id="PRU10007"/>
    </source>
</evidence>
<evidence type="ECO:0000256" key="7">
    <source>
        <dbReference type="RuleBase" id="RU003345"/>
    </source>
</evidence>
<dbReference type="InterPro" id="IPR016163">
    <property type="entry name" value="Ald_DH_C"/>
</dbReference>
<dbReference type="RefSeq" id="WP_156229697.1">
    <property type="nucleotide sequence ID" value="NZ_CP046455.1"/>
</dbReference>
<proteinExistence type="inferred from homology"/>
<dbReference type="InterPro" id="IPR015590">
    <property type="entry name" value="Aldehyde_DH_dom"/>
</dbReference>